<dbReference type="KEGG" id="gom:D7316_00311"/>
<dbReference type="PANTHER" id="PTHR37042">
    <property type="entry name" value="OUTER MEMBRANE PROTEIN RV1973"/>
    <property type="match status" value="1"/>
</dbReference>
<feature type="compositionally biased region" description="Basic and acidic residues" evidence="3">
    <location>
        <begin position="77"/>
        <end position="94"/>
    </location>
</feature>
<dbReference type="PANTHER" id="PTHR37042:SF4">
    <property type="entry name" value="OUTER MEMBRANE PROTEIN RV1973"/>
    <property type="match status" value="1"/>
</dbReference>
<sequence>MTKQDKTTDTSDNDRERNDPDIVDDRAGQTDPADSDLTDGDLTDGDPTDTADDAADAPAGDVDAEEAPRPRTKAARVRSDRRASTSADADKAVGEKAGAVDTPSSAAGRGRQISLTVTTGGLLKTLGVLVVVAALVGVALLGWGYHRQSEELAAFDASKSASEQFVTKLVGAMTKDGVADMKNELGPLSTGDFRKHLEQQQSDTAQAVTQLNLQDAESAVKSVSVERFDADSARTSVLVEVSGKSALAPEGGKSLMLLWLDLSNQDGQWLVSQVSGAQAGIGPEQGGQTGGQPTAPAPAAPAPAPAG</sequence>
<evidence type="ECO:0008006" key="7">
    <source>
        <dbReference type="Google" id="ProtNLM"/>
    </source>
</evidence>
<evidence type="ECO:0000313" key="5">
    <source>
        <dbReference type="EMBL" id="AZG43742.1"/>
    </source>
</evidence>
<evidence type="ECO:0000256" key="4">
    <source>
        <dbReference type="SAM" id="Phobius"/>
    </source>
</evidence>
<feature type="region of interest" description="Disordered" evidence="3">
    <location>
        <begin position="278"/>
        <end position="307"/>
    </location>
</feature>
<accession>A0A3G8JGU1</accession>
<evidence type="ECO:0000313" key="6">
    <source>
        <dbReference type="Proteomes" id="UP000271469"/>
    </source>
</evidence>
<feature type="compositionally biased region" description="Pro residues" evidence="3">
    <location>
        <begin position="295"/>
        <end position="307"/>
    </location>
</feature>
<gene>
    <name evidence="5" type="ORF">D7316_00311</name>
</gene>
<dbReference type="EMBL" id="CP033972">
    <property type="protein sequence ID" value="AZG43742.1"/>
    <property type="molecule type" value="Genomic_DNA"/>
</dbReference>
<dbReference type="RefSeq" id="WP_124706732.1">
    <property type="nucleotide sequence ID" value="NZ_CP033972.1"/>
</dbReference>
<organism evidence="5 6">
    <name type="scientific">Gordonia insulae</name>
    <dbReference type="NCBI Taxonomy" id="2420509"/>
    <lineage>
        <taxon>Bacteria</taxon>
        <taxon>Bacillati</taxon>
        <taxon>Actinomycetota</taxon>
        <taxon>Actinomycetes</taxon>
        <taxon>Mycobacteriales</taxon>
        <taxon>Gordoniaceae</taxon>
        <taxon>Gordonia</taxon>
    </lineage>
</organism>
<evidence type="ECO:0000256" key="1">
    <source>
        <dbReference type="ARBA" id="ARBA00004370"/>
    </source>
</evidence>
<dbReference type="Proteomes" id="UP000271469">
    <property type="component" value="Chromosome"/>
</dbReference>
<reference evidence="5 6" key="1">
    <citation type="submission" date="2018-11" db="EMBL/GenBank/DDBJ databases">
        <title>Gordonia insulae sp. nov., isolated from an island soil.</title>
        <authorList>
            <person name="Kim Y.S."/>
            <person name="Kim S.B."/>
        </authorList>
    </citation>
    <scope>NUCLEOTIDE SEQUENCE [LARGE SCALE GENOMIC DNA]</scope>
    <source>
        <strain evidence="5 6">MMS17-SY073</strain>
    </source>
</reference>
<name>A0A3G8JGU1_9ACTN</name>
<keyword evidence="4" id="KW-0812">Transmembrane</keyword>
<keyword evidence="4" id="KW-1133">Transmembrane helix</keyword>
<evidence type="ECO:0000256" key="3">
    <source>
        <dbReference type="SAM" id="MobiDB-lite"/>
    </source>
</evidence>
<protein>
    <recommendedName>
        <fullName evidence="7">Mce-associated membrane protein</fullName>
    </recommendedName>
</protein>
<keyword evidence="6" id="KW-1185">Reference proteome</keyword>
<feature type="compositionally biased region" description="Basic and acidic residues" evidence="3">
    <location>
        <begin position="1"/>
        <end position="28"/>
    </location>
</feature>
<evidence type="ECO:0000256" key="2">
    <source>
        <dbReference type="ARBA" id="ARBA00023136"/>
    </source>
</evidence>
<feature type="compositionally biased region" description="Acidic residues" evidence="3">
    <location>
        <begin position="33"/>
        <end position="55"/>
    </location>
</feature>
<proteinExistence type="predicted"/>
<dbReference type="GO" id="GO:0016020">
    <property type="term" value="C:membrane"/>
    <property type="evidence" value="ECO:0007669"/>
    <property type="project" value="UniProtKB-SubCell"/>
</dbReference>
<keyword evidence="2 4" id="KW-0472">Membrane</keyword>
<feature type="transmembrane region" description="Helical" evidence="4">
    <location>
        <begin position="121"/>
        <end position="145"/>
    </location>
</feature>
<dbReference type="OrthoDB" id="5196392at2"/>
<dbReference type="AlphaFoldDB" id="A0A3G8JGU1"/>
<comment type="subcellular location">
    <subcellularLocation>
        <location evidence="1">Membrane</location>
    </subcellularLocation>
</comment>
<feature type="region of interest" description="Disordered" evidence="3">
    <location>
        <begin position="1"/>
        <end position="109"/>
    </location>
</feature>